<dbReference type="Proteomes" id="UP000228767">
    <property type="component" value="Unassembled WGS sequence"/>
</dbReference>
<sequence>MAMVSPRAPRLLATSFKGPAAAENTSPVPLARLENVPLAEVMEIAQRKKLGEWLKGRLNDRTAELYALASVRPSTRRSGVSKQ</sequence>
<accession>A0A2H0REY4</accession>
<proteinExistence type="predicted"/>
<evidence type="ECO:0000313" key="1">
    <source>
        <dbReference type="EMBL" id="PIR45089.1"/>
    </source>
</evidence>
<organism evidence="1 2">
    <name type="scientific">Candidatus Vogelbacteria bacterium CG10_big_fil_rev_8_21_14_0_10_51_16</name>
    <dbReference type="NCBI Taxonomy" id="1975045"/>
    <lineage>
        <taxon>Bacteria</taxon>
        <taxon>Candidatus Vogeliibacteriota</taxon>
    </lineage>
</organism>
<dbReference type="AlphaFoldDB" id="A0A2H0REY4"/>
<comment type="caution">
    <text evidence="1">The sequence shown here is derived from an EMBL/GenBank/DDBJ whole genome shotgun (WGS) entry which is preliminary data.</text>
</comment>
<protein>
    <submittedName>
        <fullName evidence="1">Uncharacterized protein</fullName>
    </submittedName>
</protein>
<name>A0A2H0REY4_9BACT</name>
<evidence type="ECO:0000313" key="2">
    <source>
        <dbReference type="Proteomes" id="UP000228767"/>
    </source>
</evidence>
<dbReference type="EMBL" id="PCYI01000006">
    <property type="protein sequence ID" value="PIR45089.1"/>
    <property type="molecule type" value="Genomic_DNA"/>
</dbReference>
<gene>
    <name evidence="1" type="ORF">COV10_01005</name>
</gene>
<reference evidence="1 2" key="1">
    <citation type="submission" date="2017-09" db="EMBL/GenBank/DDBJ databases">
        <title>Depth-based differentiation of microbial function through sediment-hosted aquifers and enrichment of novel symbionts in the deep terrestrial subsurface.</title>
        <authorList>
            <person name="Probst A.J."/>
            <person name="Ladd B."/>
            <person name="Jarett J.K."/>
            <person name="Geller-Mcgrath D.E."/>
            <person name="Sieber C.M."/>
            <person name="Emerson J.B."/>
            <person name="Anantharaman K."/>
            <person name="Thomas B.C."/>
            <person name="Malmstrom R."/>
            <person name="Stieglmeier M."/>
            <person name="Klingl A."/>
            <person name="Woyke T."/>
            <person name="Ryan C.M."/>
            <person name="Banfield J.F."/>
        </authorList>
    </citation>
    <scope>NUCLEOTIDE SEQUENCE [LARGE SCALE GENOMIC DNA]</scope>
    <source>
        <strain evidence="1">CG10_big_fil_rev_8_21_14_0_10_51_16</strain>
    </source>
</reference>